<evidence type="ECO:0000313" key="3">
    <source>
        <dbReference type="Proteomes" id="UP000605259"/>
    </source>
</evidence>
<reference evidence="2" key="2">
    <citation type="submission" date="2020-09" db="EMBL/GenBank/DDBJ databases">
        <authorList>
            <person name="Sun Q."/>
            <person name="Zhou Y."/>
        </authorList>
    </citation>
    <scope>NUCLEOTIDE SEQUENCE</scope>
    <source>
        <strain evidence="2">CGMCC 1.12698</strain>
    </source>
</reference>
<comment type="caution">
    <text evidence="2">The sequence shown here is derived from an EMBL/GenBank/DDBJ whole genome shotgun (WGS) entry which is preliminary data.</text>
</comment>
<reference evidence="2" key="1">
    <citation type="journal article" date="2014" name="Int. J. Syst. Evol. Microbiol.">
        <title>Complete genome sequence of Corynebacterium casei LMG S-19264T (=DSM 44701T), isolated from a smear-ripened cheese.</title>
        <authorList>
            <consortium name="US DOE Joint Genome Institute (JGI-PGF)"/>
            <person name="Walter F."/>
            <person name="Albersmeier A."/>
            <person name="Kalinowski J."/>
            <person name="Ruckert C."/>
        </authorList>
    </citation>
    <scope>NUCLEOTIDE SEQUENCE</scope>
    <source>
        <strain evidence="2">CGMCC 1.12698</strain>
    </source>
</reference>
<dbReference type="EMBL" id="BMFK01000003">
    <property type="protein sequence ID" value="GGE78287.1"/>
    <property type="molecule type" value="Genomic_DNA"/>
</dbReference>
<name>A0A917ES08_9BACI</name>
<proteinExistence type="predicted"/>
<organism evidence="2 3">
    <name type="scientific">Priestia taiwanensis</name>
    <dbReference type="NCBI Taxonomy" id="1347902"/>
    <lineage>
        <taxon>Bacteria</taxon>
        <taxon>Bacillati</taxon>
        <taxon>Bacillota</taxon>
        <taxon>Bacilli</taxon>
        <taxon>Bacillales</taxon>
        <taxon>Bacillaceae</taxon>
        <taxon>Priestia</taxon>
    </lineage>
</organism>
<dbReference type="RefSeq" id="WP_188389312.1">
    <property type="nucleotide sequence ID" value="NZ_BMFK01000003.1"/>
</dbReference>
<keyword evidence="3" id="KW-1185">Reference proteome</keyword>
<dbReference type="AlphaFoldDB" id="A0A917ES08"/>
<protein>
    <submittedName>
        <fullName evidence="2">Uncharacterized protein</fullName>
    </submittedName>
</protein>
<gene>
    <name evidence="2" type="ORF">GCM10007140_29920</name>
</gene>
<accession>A0A917ES08</accession>
<dbReference type="InterPro" id="IPR025572">
    <property type="entry name" value="YgaB"/>
</dbReference>
<sequence length="86" mass="10431">MERFNELVGEQLKIMDRLLYIQAKIERYQEQEREWQVAKEGEKVELVQQKLAAMKNELKRMQQQFEAQTKEVIMSFNEDMAKEIHV</sequence>
<feature type="coiled-coil region" evidence="1">
    <location>
        <begin position="37"/>
        <end position="71"/>
    </location>
</feature>
<evidence type="ECO:0000313" key="2">
    <source>
        <dbReference type="EMBL" id="GGE78287.1"/>
    </source>
</evidence>
<evidence type="ECO:0000256" key="1">
    <source>
        <dbReference type="SAM" id="Coils"/>
    </source>
</evidence>
<dbReference type="Pfam" id="PF14182">
    <property type="entry name" value="YgaB"/>
    <property type="match status" value="1"/>
</dbReference>
<dbReference type="Proteomes" id="UP000605259">
    <property type="component" value="Unassembled WGS sequence"/>
</dbReference>
<keyword evidence="1" id="KW-0175">Coiled coil</keyword>